<feature type="compositionally biased region" description="Low complexity" evidence="5">
    <location>
        <begin position="1073"/>
        <end position="1086"/>
    </location>
</feature>
<feature type="transmembrane region" description="Helical" evidence="6">
    <location>
        <begin position="760"/>
        <end position="778"/>
    </location>
</feature>
<feature type="compositionally biased region" description="Basic and acidic residues" evidence="5">
    <location>
        <begin position="1129"/>
        <end position="1139"/>
    </location>
</feature>
<feature type="compositionally biased region" description="Basic and acidic residues" evidence="5">
    <location>
        <begin position="1469"/>
        <end position="1487"/>
    </location>
</feature>
<accession>A0ABR0BVU7</accession>
<gene>
    <name evidence="8" type="ORF">Purlil1_7689</name>
</gene>
<feature type="region of interest" description="Disordered" evidence="5">
    <location>
        <begin position="1124"/>
        <end position="1147"/>
    </location>
</feature>
<feature type="region of interest" description="Disordered" evidence="5">
    <location>
        <begin position="1170"/>
        <end position="1201"/>
    </location>
</feature>
<feature type="transmembrane region" description="Helical" evidence="6">
    <location>
        <begin position="886"/>
        <end position="906"/>
    </location>
</feature>
<feature type="region of interest" description="Disordered" evidence="5">
    <location>
        <begin position="429"/>
        <end position="448"/>
    </location>
</feature>
<sequence length="2020" mass="222177">MSTCKACDEPLVLRVDEDEDEGAKNENQTVPDDLELQCGCHFHWECLMDEASSIAISLKCPSCETYLPANNAGASSSNQFVEAASGAPILARYSNEGGVQEKLDILPSITEEAYIQNNPEARPARAFHVMCSEGDVAGIVELLRDVHDEVSDVGSLVRYQDPLAEMRSGLHLAVANRQEEAVWLLLWLSSTMPSESFPPPARQVAESMGLGRLSVQPDADIRALKDAQGRTAESVAQDDPEAWRILLEAGQLRGAKGSLQVGNGSRYPTSRLFHVLIAHLLRSMLHESPVQHGHCLMPHLVKLLTPPQRKVPRILLTGRRCFSRLGNVVVARLAVTRCVVGTSAMSFNHFRNKREAHALSPWDPFAQISRSNTLRHTGTWAASQAEAGEGSADAPDLSELTTTVSAPPVGATGHDTTPSPVHAVPAVRLSPPQGEDDGIGPVQGSGSRDSLRHAIHIPSRMTVESLPEEEEGEKAKKRLWPFREVKPKAPLTIGSQLRRLYRLSIVMKLLLLCCPVGFCLNFTIGPSIETFVINFISTIPINFLGDFAMTEIGLRLGELTADLLSVSTRSNFVQFISCVVLLVNREITVLQTSLVGGILANILFLLGMSIICGCHNRPYQNLNRTAAHMASNLLSLSSTSLLIPTASRLLSQASAEDLLKQSRGASVVLLVVYGSFVFCEHWTHRKVFGQEAEKVPTRDSGASQHAIRRGLGMPSGLIGLAVPDTTENERLSSMLMYPPRVPTESEVAETEDKEGPQLRFSVAVAIVVMTTTLLYFHIDFTVKSIDALTTDAHLSKTFVGLILFPLSSCDYVPMALAMKDKLCHTVTSTVGKSIQTALLVTPTIVLLAWCLGVDQVTLVFDGFEVVSLFATVLLLNFLIVDARVHWVQGVLLLADWGLIAIAAFFVTEKETKHPHRLHLELQAAPLHTDMPALRQTPACPGSSHCYAPTLLCPFISCLLNPVTARQQTHKTTISRATLAARSSVGRGRPLAHLQLSRQTRPLLQRLGTPPQLRRGHCAAQVAWLSFGSWKMPPAAGDKKAEKSYLSSAVDSINPWASSRTTTPTPDNKRDEQAQAAAPVPAPAAAPGDHSITPLYGQSFRTYPKDCPPLNVQWFHAVDVPKRKPQLVKGRKEPVKDAKPPARPKKYTAFLPSDSRRLEGRYQKLLEATEEGHDKAAEAQPYTAQAGGSKADRAGRSQEAGLTSKAGIRVAVNEDFLFDVDIEERELAPVYWLGPVYEVRRGTWFFQEGSNLRPCEENLAAQLEEGYLKMKPWLSPARSRSQSAAKEPQKDTTKDGKAPSAAEHPKDPGSTSATASKPPNQPGTSTPTNQPQPYRLFGAYMNNVATYQDATTAWLSTDGIMSWVTTSVYERFAGGGYMSGVKLIRGYSEPSKAKDKDKDKDKKDDKSAAQKFPDIPGLDERQQKILKRRSAPPTTRDSSDDVRRDSKDPQSEAQDRHATLQRQISSLLESDGKSTAETEEQIRKREEQEIQDDYNVEVGETQGREIEHLVLVTHGIGQRLGLRMESVNFVHDVNVLRKTLKSVYSGSADLKALNSELGAGHGNCRVQVLPVCWRHLIEFPRRRQKTGEHDLGDVAGEEDDYPALEDITVEGVAFARSLISDLALDVLLYQSSYREEISRIVVGETNRILRLFRERNPEFKGKVHLMGHSLGSAIFFDVLCRQREQTEEHRHPLRFWPSQNRQESKLKDHELQFDFKVDDFFCLGSPVGLFQMLKGRTIAARNTPHAVPSESPLHPDEGDDPFLTAPAPTADEISPVSGLPYSISSPKVAQLFNIFHPSDPISYRLEPLISPAMKVLKPQVLPYTKKGIFGNVAPQSLTGIGAKVGQSVSGLWSSFSAGIASNLINRSLGLTSEEVARMAENPQSVVGQAADGNTDERKQQLADSTAAGLENVTLIDEEMETLFSTFQKNRENMSKGDETPTTGVDGQKGRRLRAEETKVRALNRNGRVDYSIQESALDFNPINTIASHMGYWADEDVNHFVLSQLLSNRRKSKKRQRDGLS</sequence>
<evidence type="ECO:0000256" key="4">
    <source>
        <dbReference type="ARBA" id="ARBA00023136"/>
    </source>
</evidence>
<evidence type="ECO:0000256" key="2">
    <source>
        <dbReference type="ARBA" id="ARBA00022692"/>
    </source>
</evidence>
<dbReference type="PROSITE" id="PS51043">
    <property type="entry name" value="DDHD"/>
    <property type="match status" value="1"/>
</dbReference>
<feature type="compositionally biased region" description="Basic and acidic residues" evidence="5">
    <location>
        <begin position="1286"/>
        <end position="1306"/>
    </location>
</feature>
<dbReference type="EMBL" id="JAWRVI010000028">
    <property type="protein sequence ID" value="KAK4087931.1"/>
    <property type="molecule type" value="Genomic_DNA"/>
</dbReference>
<reference evidence="8 9" key="1">
    <citation type="journal article" date="2024" name="Microbiol. Resour. Announc.">
        <title>Genome annotations for the ascomycete fungi Trichoderma harzianum, Trichoderma aggressivum, and Purpureocillium lilacinum.</title>
        <authorList>
            <person name="Beijen E.P.W."/>
            <person name="Ohm R.A."/>
        </authorList>
    </citation>
    <scope>NUCLEOTIDE SEQUENCE [LARGE SCALE GENOMIC DNA]</scope>
    <source>
        <strain evidence="8 9">CBS 150709</strain>
    </source>
</reference>
<keyword evidence="4 6" id="KW-0472">Membrane</keyword>
<dbReference type="InterPro" id="IPR058055">
    <property type="entry name" value="PA-PLA1"/>
</dbReference>
<name>A0ABR0BVU7_PURLI</name>
<keyword evidence="2 6" id="KW-0812">Transmembrane</keyword>
<evidence type="ECO:0000259" key="7">
    <source>
        <dbReference type="PROSITE" id="PS51043"/>
    </source>
</evidence>
<dbReference type="Pfam" id="PF02862">
    <property type="entry name" value="DDHD"/>
    <property type="match status" value="1"/>
</dbReference>
<keyword evidence="9" id="KW-1185">Reference proteome</keyword>
<organism evidence="8 9">
    <name type="scientific">Purpureocillium lilacinum</name>
    <name type="common">Paecilomyces lilacinus</name>
    <dbReference type="NCBI Taxonomy" id="33203"/>
    <lineage>
        <taxon>Eukaryota</taxon>
        <taxon>Fungi</taxon>
        <taxon>Dikarya</taxon>
        <taxon>Ascomycota</taxon>
        <taxon>Pezizomycotina</taxon>
        <taxon>Sordariomycetes</taxon>
        <taxon>Hypocreomycetidae</taxon>
        <taxon>Hypocreales</taxon>
        <taxon>Ophiocordycipitaceae</taxon>
        <taxon>Purpureocillium</taxon>
    </lineage>
</organism>
<evidence type="ECO:0000256" key="6">
    <source>
        <dbReference type="SAM" id="Phobius"/>
    </source>
</evidence>
<evidence type="ECO:0000256" key="1">
    <source>
        <dbReference type="ARBA" id="ARBA00004141"/>
    </source>
</evidence>
<comment type="caution">
    <text evidence="8">The sequence shown here is derived from an EMBL/GenBank/DDBJ whole genome shotgun (WGS) entry which is preliminary data.</text>
</comment>
<feature type="region of interest" description="Disordered" evidence="5">
    <location>
        <begin position="1927"/>
        <end position="1954"/>
    </location>
</feature>
<dbReference type="Pfam" id="PF01699">
    <property type="entry name" value="Na_Ca_ex"/>
    <property type="match status" value="2"/>
</dbReference>
<dbReference type="InterPro" id="IPR057826">
    <property type="entry name" value="WWE_C20G8.02"/>
</dbReference>
<feature type="transmembrane region" description="Helical" evidence="6">
    <location>
        <begin position="837"/>
        <end position="856"/>
    </location>
</feature>
<feature type="region of interest" description="Disordered" evidence="5">
    <location>
        <begin position="1276"/>
        <end position="1333"/>
    </location>
</feature>
<feature type="transmembrane region" description="Helical" evidence="6">
    <location>
        <begin position="505"/>
        <end position="525"/>
    </location>
</feature>
<dbReference type="Proteomes" id="UP001287286">
    <property type="component" value="Unassembled WGS sequence"/>
</dbReference>
<feature type="region of interest" description="Disordered" evidence="5">
    <location>
        <begin position="1054"/>
        <end position="1089"/>
    </location>
</feature>
<dbReference type="PANTHER" id="PTHR23509">
    <property type="entry name" value="PA-PL1 PHOSPHOLIPASE FAMILY"/>
    <property type="match status" value="1"/>
</dbReference>
<dbReference type="PANTHER" id="PTHR23509:SF10">
    <property type="entry name" value="LD21067P"/>
    <property type="match status" value="1"/>
</dbReference>
<dbReference type="InterPro" id="IPR004837">
    <property type="entry name" value="NaCa_Exmemb"/>
</dbReference>
<dbReference type="Pfam" id="PF23463">
    <property type="entry name" value="WWE_2"/>
    <property type="match status" value="1"/>
</dbReference>
<feature type="transmembrane region" description="Helical" evidence="6">
    <location>
        <begin position="798"/>
        <end position="816"/>
    </location>
</feature>
<feature type="compositionally biased region" description="Polar residues" evidence="5">
    <location>
        <begin position="1308"/>
        <end position="1331"/>
    </location>
</feature>
<dbReference type="Pfam" id="PF23465">
    <property type="entry name" value="DUF7131"/>
    <property type="match status" value="1"/>
</dbReference>
<feature type="domain" description="DDHD" evidence="7">
    <location>
        <begin position="1712"/>
        <end position="2006"/>
    </location>
</feature>
<evidence type="ECO:0000313" key="8">
    <source>
        <dbReference type="EMBL" id="KAK4087931.1"/>
    </source>
</evidence>
<feature type="compositionally biased region" description="Basic and acidic residues" evidence="5">
    <location>
        <begin position="1436"/>
        <end position="1457"/>
    </location>
</feature>
<evidence type="ECO:0000313" key="9">
    <source>
        <dbReference type="Proteomes" id="UP001287286"/>
    </source>
</evidence>
<dbReference type="InterPro" id="IPR055555">
    <property type="entry name" value="PA-PLA1_DUF7131"/>
</dbReference>
<proteinExistence type="predicted"/>
<evidence type="ECO:0000256" key="5">
    <source>
        <dbReference type="SAM" id="MobiDB-lite"/>
    </source>
</evidence>
<feature type="compositionally biased region" description="Basic and acidic residues" evidence="5">
    <location>
        <begin position="1390"/>
        <end position="1407"/>
    </location>
</feature>
<feature type="transmembrane region" description="Helical" evidence="6">
    <location>
        <begin position="531"/>
        <end position="549"/>
    </location>
</feature>
<feature type="compositionally biased region" description="Polar residues" evidence="5">
    <location>
        <begin position="1054"/>
        <end position="1065"/>
    </location>
</feature>
<dbReference type="SMART" id="SM01127">
    <property type="entry name" value="DDHD"/>
    <property type="match status" value="1"/>
</dbReference>
<dbReference type="InterPro" id="IPR004177">
    <property type="entry name" value="DDHD_dom"/>
</dbReference>
<keyword evidence="3 6" id="KW-1133">Transmembrane helix</keyword>
<feature type="region of interest" description="Disordered" evidence="5">
    <location>
        <begin position="1389"/>
        <end position="1487"/>
    </location>
</feature>
<protein>
    <recommendedName>
        <fullName evidence="7">DDHD domain-containing protein</fullName>
    </recommendedName>
</protein>
<feature type="transmembrane region" description="Helical" evidence="6">
    <location>
        <begin position="594"/>
        <end position="614"/>
    </location>
</feature>
<evidence type="ECO:0000256" key="3">
    <source>
        <dbReference type="ARBA" id="ARBA00022989"/>
    </source>
</evidence>
<feature type="compositionally biased region" description="Basic and acidic residues" evidence="5">
    <location>
        <begin position="1927"/>
        <end position="1937"/>
    </location>
</feature>
<comment type="subcellular location">
    <subcellularLocation>
        <location evidence="1">Membrane</location>
        <topology evidence="1">Multi-pass membrane protein</topology>
    </subcellularLocation>
</comment>
<feature type="transmembrane region" description="Helical" evidence="6">
    <location>
        <begin position="862"/>
        <end position="879"/>
    </location>
</feature>